<feature type="region of interest" description="Disordered" evidence="1">
    <location>
        <begin position="19"/>
        <end position="44"/>
    </location>
</feature>
<comment type="caution">
    <text evidence="2">The sequence shown here is derived from an EMBL/GenBank/DDBJ whole genome shotgun (WGS) entry which is preliminary data.</text>
</comment>
<proteinExistence type="predicted"/>
<sequence length="44" mass="5058">MRQGLTLLTVTFYHLPLPGKPRKKTAKKGGVWWQNDGTKNEMET</sequence>
<organism evidence="2">
    <name type="scientific">marine sediment metagenome</name>
    <dbReference type="NCBI Taxonomy" id="412755"/>
    <lineage>
        <taxon>unclassified sequences</taxon>
        <taxon>metagenomes</taxon>
        <taxon>ecological metagenomes</taxon>
    </lineage>
</organism>
<dbReference type="AlphaFoldDB" id="X1VFW5"/>
<accession>X1VFW5</accession>
<evidence type="ECO:0000256" key="1">
    <source>
        <dbReference type="SAM" id="MobiDB-lite"/>
    </source>
</evidence>
<dbReference type="EMBL" id="BARW01030433">
    <property type="protein sequence ID" value="GAJ05875.1"/>
    <property type="molecule type" value="Genomic_DNA"/>
</dbReference>
<name>X1VFW5_9ZZZZ</name>
<protein>
    <submittedName>
        <fullName evidence="2">Uncharacterized protein</fullName>
    </submittedName>
</protein>
<gene>
    <name evidence="2" type="ORF">S12H4_48657</name>
</gene>
<reference evidence="2" key="1">
    <citation type="journal article" date="2014" name="Front. Microbiol.">
        <title>High frequency of phylogenetically diverse reductive dehalogenase-homologous genes in deep subseafloor sedimentary metagenomes.</title>
        <authorList>
            <person name="Kawai M."/>
            <person name="Futagami T."/>
            <person name="Toyoda A."/>
            <person name="Takaki Y."/>
            <person name="Nishi S."/>
            <person name="Hori S."/>
            <person name="Arai W."/>
            <person name="Tsubouchi T."/>
            <person name="Morono Y."/>
            <person name="Uchiyama I."/>
            <person name="Ito T."/>
            <person name="Fujiyama A."/>
            <person name="Inagaki F."/>
            <person name="Takami H."/>
        </authorList>
    </citation>
    <scope>NUCLEOTIDE SEQUENCE</scope>
    <source>
        <strain evidence="2">Expedition CK06-06</strain>
    </source>
</reference>
<evidence type="ECO:0000313" key="2">
    <source>
        <dbReference type="EMBL" id="GAJ05875.1"/>
    </source>
</evidence>